<dbReference type="InterPro" id="IPR041619">
    <property type="entry name" value="NAPRTase_C"/>
</dbReference>
<dbReference type="eggNOG" id="COG1488">
    <property type="taxonomic scope" value="Bacteria"/>
</dbReference>
<dbReference type="HOGENOM" id="CLU_025154_2_1_7"/>
<evidence type="ECO:0000259" key="13">
    <source>
        <dbReference type="Pfam" id="PF17956"/>
    </source>
</evidence>
<dbReference type="GO" id="GO:0004516">
    <property type="term" value="F:nicotinate phosphoribosyltransferase activity"/>
    <property type="evidence" value="ECO:0007669"/>
    <property type="project" value="UniProtKB-UniRule"/>
</dbReference>
<reference evidence="14 15" key="1">
    <citation type="journal article" date="2014" name="Genome Announc.">
        <title>Draft genome sequences of six enterohepatic helicobacter species isolated from humans and one from rhesus macaques.</title>
        <authorList>
            <person name="Shen Z."/>
            <person name="Sheh A."/>
            <person name="Young S.K."/>
            <person name="Abouelliel A."/>
            <person name="Ward D.V."/>
            <person name="Earl A.M."/>
            <person name="Fox J.G."/>
        </authorList>
    </citation>
    <scope>NUCLEOTIDE SEQUENCE [LARGE SCALE GENOMIC DNA]</scope>
    <source>
        <strain evidence="14 15">MIT 99-5501</strain>
    </source>
</reference>
<comment type="caution">
    <text evidence="14">The sequence shown here is derived from an EMBL/GenBank/DDBJ whole genome shotgun (WGS) entry which is preliminary data.</text>
</comment>
<dbReference type="UniPathway" id="UPA00253">
    <property type="reaction ID" value="UER00457"/>
</dbReference>
<evidence type="ECO:0000256" key="2">
    <source>
        <dbReference type="ARBA" id="ARBA00010897"/>
    </source>
</evidence>
<organism evidence="14 15">
    <name type="scientific">Helicobacter macacae MIT 99-5501</name>
    <dbReference type="NCBI Taxonomy" id="1357400"/>
    <lineage>
        <taxon>Bacteria</taxon>
        <taxon>Pseudomonadati</taxon>
        <taxon>Campylobacterota</taxon>
        <taxon>Epsilonproteobacteria</taxon>
        <taxon>Campylobacterales</taxon>
        <taxon>Helicobacteraceae</taxon>
        <taxon>Helicobacter</taxon>
    </lineage>
</organism>
<sequence length="532" mass="59573">MHAKSNSNNTKYDTQNHSLQSHFSQSHSPQAHLPQSHYGKTIFREKNLALLCDFYEFLMSNGYLKSSIKDTICYFDVFFRQVPDNGGFVIASGQDSIVDFITNLQFSSQDLEFLRVQNLFSPDFLAYLAEFKFSGDIYGVREGEVVFANEPILTVRAKASEAQILETFILLALNHQSLIATKTNRIVRAAQTPSTKDTKDKKSKTQNRAILEFGSRRAQGIDAALSGARAAYIGGVQATACTLAGKIYGIKVAGTMAHSWVQAYDSELEAFREYCRLYPNNAILLIDTYDSLNSGIQNAIIALKELLQATSGKAKNYGIRIDSGDLCALSKRLRDMLDRAGLNEAKIVASGALDEIRIKQILQNGACIDAFGVGERLITAKSAPVLGCVYKLVAKEQNGKITPTIKISEEASKISLPHYKKLYRFFDKNSGEAVFDKLYLHDENLNEILDDKNYMAKELHIPYFKNGVRVYEKPSLEQIRVYAQKEVSKLNENLKQIDNPQENQTPIPTYEVRLSQNLSALREQLLAKAPQK</sequence>
<evidence type="ECO:0000313" key="14">
    <source>
        <dbReference type="EMBL" id="ETD24189.1"/>
    </source>
</evidence>
<comment type="catalytic activity">
    <reaction evidence="8 9">
        <text>5-phospho-alpha-D-ribose 1-diphosphate + nicotinate + ATP + H2O = nicotinate beta-D-ribonucleotide + ADP + phosphate + diphosphate</text>
        <dbReference type="Rhea" id="RHEA:36163"/>
        <dbReference type="ChEBI" id="CHEBI:15377"/>
        <dbReference type="ChEBI" id="CHEBI:30616"/>
        <dbReference type="ChEBI" id="CHEBI:32544"/>
        <dbReference type="ChEBI" id="CHEBI:33019"/>
        <dbReference type="ChEBI" id="CHEBI:43474"/>
        <dbReference type="ChEBI" id="CHEBI:57502"/>
        <dbReference type="ChEBI" id="CHEBI:58017"/>
        <dbReference type="ChEBI" id="CHEBI:456216"/>
        <dbReference type="EC" id="6.3.4.21"/>
    </reaction>
</comment>
<dbReference type="NCBIfam" id="NF009131">
    <property type="entry name" value="PRK12484.1"/>
    <property type="match status" value="1"/>
</dbReference>
<dbReference type="Gene3D" id="3.20.140.10">
    <property type="entry name" value="nicotinate phosphoribosyltransferase"/>
    <property type="match status" value="1"/>
</dbReference>
<feature type="compositionally biased region" description="Low complexity" evidence="10">
    <location>
        <begin position="15"/>
        <end position="32"/>
    </location>
</feature>
<keyword evidence="6 9" id="KW-0662">Pyridine nucleotide biosynthesis</keyword>
<dbReference type="NCBIfam" id="TIGR01513">
    <property type="entry name" value="NAPRTase_put"/>
    <property type="match status" value="1"/>
</dbReference>
<dbReference type="CDD" id="cd01570">
    <property type="entry name" value="NAPRTase_A"/>
    <property type="match status" value="1"/>
</dbReference>
<dbReference type="AlphaFoldDB" id="V8CA04"/>
<dbReference type="EMBL" id="AZJI01000004">
    <property type="protein sequence ID" value="ETD24189.1"/>
    <property type="molecule type" value="Genomic_DNA"/>
</dbReference>
<dbReference type="GO" id="GO:0047280">
    <property type="term" value="F:nicotinamide phosphoribosyltransferase activity"/>
    <property type="evidence" value="ECO:0007669"/>
    <property type="project" value="UniProtKB-ARBA"/>
</dbReference>
<dbReference type="InterPro" id="IPR041525">
    <property type="entry name" value="N/Namide_PRibTrfase"/>
</dbReference>
<keyword evidence="15" id="KW-1185">Reference proteome</keyword>
<dbReference type="NCBIfam" id="NF006695">
    <property type="entry name" value="PRK09243.1-2"/>
    <property type="match status" value="1"/>
</dbReference>
<proteinExistence type="inferred from homology"/>
<evidence type="ECO:0000313" key="15">
    <source>
        <dbReference type="Proteomes" id="UP000018731"/>
    </source>
</evidence>
<evidence type="ECO:0000259" key="12">
    <source>
        <dbReference type="Pfam" id="PF17767"/>
    </source>
</evidence>
<dbReference type="InterPro" id="IPR040727">
    <property type="entry name" value="NAPRTase_N"/>
</dbReference>
<evidence type="ECO:0000256" key="5">
    <source>
        <dbReference type="ARBA" id="ARBA00022598"/>
    </source>
</evidence>
<name>V8CA04_9HELI</name>
<protein>
    <recommendedName>
        <fullName evidence="3 9">Nicotinate phosphoribosyltransferase</fullName>
        <ecNumber evidence="3 9">6.3.4.21</ecNumber>
    </recommendedName>
</protein>
<comment type="similarity">
    <text evidence="2 9">Belongs to the NAPRTase family.</text>
</comment>
<comment type="function">
    <text evidence="9">Catalyzes the first step in the biosynthesis of NAD from nicotinic acid, the ATP-dependent synthesis of beta-nicotinate D-ribonucleotide from nicotinate and 5-phospho-D-ribose 1-phosphate.</text>
</comment>
<dbReference type="EC" id="6.3.4.21" evidence="3 9"/>
<dbReference type="Gene3D" id="3.20.20.70">
    <property type="entry name" value="Aldolase class I"/>
    <property type="match status" value="1"/>
</dbReference>
<dbReference type="Pfam" id="PF17767">
    <property type="entry name" value="NAPRTase_N"/>
    <property type="match status" value="1"/>
</dbReference>
<dbReference type="Pfam" id="PF04095">
    <property type="entry name" value="NAPRTase"/>
    <property type="match status" value="1"/>
</dbReference>
<dbReference type="SUPFAM" id="SSF51690">
    <property type="entry name" value="Nicotinate/Quinolinate PRTase C-terminal domain-like"/>
    <property type="match status" value="1"/>
</dbReference>
<feature type="region of interest" description="Disordered" evidence="10">
    <location>
        <begin position="1"/>
        <end position="33"/>
    </location>
</feature>
<feature type="compositionally biased region" description="Polar residues" evidence="10">
    <location>
        <begin position="1"/>
        <end position="13"/>
    </location>
</feature>
<evidence type="ECO:0000256" key="6">
    <source>
        <dbReference type="ARBA" id="ARBA00022642"/>
    </source>
</evidence>
<dbReference type="STRING" id="1357400.HMPREF2086_00938"/>
<dbReference type="FunFam" id="3.20.20.70:FF:000076">
    <property type="entry name" value="Nicotinate phosphoribosyltransferase"/>
    <property type="match status" value="1"/>
</dbReference>
<dbReference type="PIRSF" id="PIRSF000484">
    <property type="entry name" value="NAPRT"/>
    <property type="match status" value="1"/>
</dbReference>
<keyword evidence="7 9" id="KW-0808">Transferase</keyword>
<dbReference type="InterPro" id="IPR013785">
    <property type="entry name" value="Aldolase_TIM"/>
</dbReference>
<feature type="domain" description="Nicotinate/nicotinamide phosphoribosyltransferase" evidence="11">
    <location>
        <begin position="210"/>
        <end position="402"/>
    </location>
</feature>
<evidence type="ECO:0000256" key="4">
    <source>
        <dbReference type="ARBA" id="ARBA00022553"/>
    </source>
</evidence>
<accession>V8CA04</accession>
<dbReference type="Pfam" id="PF17956">
    <property type="entry name" value="NAPRTase_C"/>
    <property type="match status" value="1"/>
</dbReference>
<keyword evidence="14" id="KW-0328">Glycosyltransferase</keyword>
<evidence type="ECO:0000256" key="8">
    <source>
        <dbReference type="ARBA" id="ARBA00048668"/>
    </source>
</evidence>
<comment type="PTM">
    <text evidence="9">Transiently phosphorylated on a His residue during the reaction cycle. Phosphorylation strongly increases the affinity for substrates and increases the rate of nicotinate D-ribonucleotide production. Dephosphorylation regenerates the low-affinity form of the enzyme, leading to product release.</text>
</comment>
<dbReference type="SUPFAM" id="SSF54675">
    <property type="entry name" value="Nicotinate/Quinolinate PRTase N-terminal domain-like"/>
    <property type="match status" value="1"/>
</dbReference>
<dbReference type="InterPro" id="IPR036068">
    <property type="entry name" value="Nicotinate_pribotase-like_C"/>
</dbReference>
<dbReference type="PATRIC" id="fig|1357400.3.peg.1287"/>
<gene>
    <name evidence="14" type="ORF">HMPREF2086_00938</name>
</gene>
<dbReference type="GO" id="GO:0005829">
    <property type="term" value="C:cytosol"/>
    <property type="evidence" value="ECO:0007669"/>
    <property type="project" value="TreeGrafter"/>
</dbReference>
<evidence type="ECO:0000256" key="3">
    <source>
        <dbReference type="ARBA" id="ARBA00013236"/>
    </source>
</evidence>
<evidence type="ECO:0000256" key="10">
    <source>
        <dbReference type="SAM" id="MobiDB-lite"/>
    </source>
</evidence>
<dbReference type="OrthoDB" id="9771406at2"/>
<evidence type="ECO:0000259" key="11">
    <source>
        <dbReference type="Pfam" id="PF04095"/>
    </source>
</evidence>
<dbReference type="PANTHER" id="PTHR11098:SF1">
    <property type="entry name" value="NICOTINATE PHOSPHORIBOSYLTRANSFERASE"/>
    <property type="match status" value="1"/>
</dbReference>
<evidence type="ECO:0000256" key="7">
    <source>
        <dbReference type="ARBA" id="ARBA00022679"/>
    </source>
</evidence>
<feature type="domain" description="Nicotinate phosphoribosyltransferase N-terminal" evidence="12">
    <location>
        <begin position="50"/>
        <end position="174"/>
    </location>
</feature>
<feature type="domain" description="Nicotinate phosphoribosyltransferase C-terminal" evidence="13">
    <location>
        <begin position="420"/>
        <end position="521"/>
    </location>
</feature>
<evidence type="ECO:0000256" key="1">
    <source>
        <dbReference type="ARBA" id="ARBA00004952"/>
    </source>
</evidence>
<dbReference type="InterPro" id="IPR007229">
    <property type="entry name" value="Nic_PRibTrfase-Fam"/>
</dbReference>
<dbReference type="PANTHER" id="PTHR11098">
    <property type="entry name" value="NICOTINATE PHOSPHORIBOSYLTRANSFERASE"/>
    <property type="match status" value="1"/>
</dbReference>
<keyword evidence="4" id="KW-0597">Phosphoprotein</keyword>
<dbReference type="InterPro" id="IPR006405">
    <property type="entry name" value="Nic_PRibTrfase_pncB"/>
</dbReference>
<keyword evidence="5 9" id="KW-0436">Ligase</keyword>
<comment type="pathway">
    <text evidence="1 9">Cofactor biosynthesis; NAD(+) biosynthesis; nicotinate D-ribonucleotide from nicotinate: step 1/1.</text>
</comment>
<dbReference type="GO" id="GO:0034355">
    <property type="term" value="P:NAD+ biosynthetic process via the salvage pathway"/>
    <property type="evidence" value="ECO:0007669"/>
    <property type="project" value="UniProtKB-ARBA"/>
</dbReference>
<evidence type="ECO:0000256" key="9">
    <source>
        <dbReference type="RuleBase" id="RU365100"/>
    </source>
</evidence>
<dbReference type="Proteomes" id="UP000018731">
    <property type="component" value="Unassembled WGS sequence"/>
</dbReference>